<accession>A0AAD9L4C3</accession>
<dbReference type="Proteomes" id="UP001209878">
    <property type="component" value="Unassembled WGS sequence"/>
</dbReference>
<dbReference type="AlphaFoldDB" id="A0AAD9L4C3"/>
<gene>
    <name evidence="1" type="ORF">NP493_334g02000</name>
</gene>
<dbReference type="EMBL" id="JAODUO010000334">
    <property type="protein sequence ID" value="KAK2182834.1"/>
    <property type="molecule type" value="Genomic_DNA"/>
</dbReference>
<dbReference type="PANTHER" id="PTHR47027">
    <property type="entry name" value="REVERSE TRANSCRIPTASE DOMAIN-CONTAINING PROTEIN"/>
    <property type="match status" value="1"/>
</dbReference>
<organism evidence="1 2">
    <name type="scientific">Ridgeia piscesae</name>
    <name type="common">Tubeworm</name>
    <dbReference type="NCBI Taxonomy" id="27915"/>
    <lineage>
        <taxon>Eukaryota</taxon>
        <taxon>Metazoa</taxon>
        <taxon>Spiralia</taxon>
        <taxon>Lophotrochozoa</taxon>
        <taxon>Annelida</taxon>
        <taxon>Polychaeta</taxon>
        <taxon>Sedentaria</taxon>
        <taxon>Canalipalpata</taxon>
        <taxon>Sabellida</taxon>
        <taxon>Siboglinidae</taxon>
        <taxon>Ridgeia</taxon>
    </lineage>
</organism>
<proteinExistence type="predicted"/>
<evidence type="ECO:0000313" key="1">
    <source>
        <dbReference type="EMBL" id="KAK2182834.1"/>
    </source>
</evidence>
<name>A0AAD9L4C3_RIDPI</name>
<reference evidence="1" key="1">
    <citation type="journal article" date="2023" name="Mol. Biol. Evol.">
        <title>Third-Generation Sequencing Reveals the Adaptive Role of the Epigenome in Three Deep-Sea Polychaetes.</title>
        <authorList>
            <person name="Perez M."/>
            <person name="Aroh O."/>
            <person name="Sun Y."/>
            <person name="Lan Y."/>
            <person name="Juniper S.K."/>
            <person name="Young C.R."/>
            <person name="Angers B."/>
            <person name="Qian P.Y."/>
        </authorList>
    </citation>
    <scope>NUCLEOTIDE SEQUENCE</scope>
    <source>
        <strain evidence="1">R07B-5</strain>
    </source>
</reference>
<keyword evidence="2" id="KW-1185">Reference proteome</keyword>
<sequence length="321" mass="35951">MCPTPNCSTGLDRIVMCGLSFGVNSARNVQSDQVAGQSVVHVVDKVMFPPDAASKENIRRDPHPRAALPRNRFLNYHIFKRPVYMSGIRPVLRYRFQTNPRRRNRDRGVVIVTAGRGDDSGLTARQIHWTISSPADKCRRAVGRDLHLAGLVSSLTSVDPKTHCRHFEGMRTNFALAPIADLRQAPDFGVPRHMSLVDPRRASTYSQDLMESCLARLKAKTKVRQVLIREMLLADEVALATHTDEDLRKVMDRFSHACREFELTISIKKTTVMGQDVIAPPPINTDNVTLDVVDQFIYLGSTITSNLSLDAEINMQFSCPS</sequence>
<dbReference type="PANTHER" id="PTHR47027:SF20">
    <property type="entry name" value="REVERSE TRANSCRIPTASE-LIKE PROTEIN WITH RNA-DIRECTED DNA POLYMERASE DOMAIN"/>
    <property type="match status" value="1"/>
</dbReference>
<comment type="caution">
    <text evidence="1">The sequence shown here is derived from an EMBL/GenBank/DDBJ whole genome shotgun (WGS) entry which is preliminary data.</text>
</comment>
<protein>
    <submittedName>
        <fullName evidence="1">Uncharacterized protein</fullName>
    </submittedName>
</protein>
<evidence type="ECO:0000313" key="2">
    <source>
        <dbReference type="Proteomes" id="UP001209878"/>
    </source>
</evidence>